<evidence type="ECO:0000313" key="5">
    <source>
        <dbReference type="Proteomes" id="UP001439008"/>
    </source>
</evidence>
<dbReference type="PANTHER" id="PTHR13900">
    <property type="entry name" value="TRANSCRIPTION INITIATION FACTOR TFIID"/>
    <property type="match status" value="1"/>
</dbReference>
<proteinExistence type="predicted"/>
<gene>
    <name evidence="4" type="primary">TAF1_2</name>
    <name evidence="4" type="ORF">MHBO_003158</name>
</gene>
<dbReference type="PROSITE" id="PS50014">
    <property type="entry name" value="BROMODOMAIN_2"/>
    <property type="match status" value="1"/>
</dbReference>
<organism evidence="4 5">
    <name type="scientific">Bonamia ostreae</name>
    <dbReference type="NCBI Taxonomy" id="126728"/>
    <lineage>
        <taxon>Eukaryota</taxon>
        <taxon>Sar</taxon>
        <taxon>Rhizaria</taxon>
        <taxon>Endomyxa</taxon>
        <taxon>Ascetosporea</taxon>
        <taxon>Haplosporida</taxon>
        <taxon>Bonamia</taxon>
    </lineage>
</organism>
<comment type="caution">
    <text evidence="4">The sequence shown here is derived from an EMBL/GenBank/DDBJ whole genome shotgun (WGS) entry which is preliminary data.</text>
</comment>
<dbReference type="CDD" id="cd04369">
    <property type="entry name" value="Bromodomain"/>
    <property type="match status" value="1"/>
</dbReference>
<dbReference type="Pfam" id="PF00439">
    <property type="entry name" value="Bromodomain"/>
    <property type="match status" value="1"/>
</dbReference>
<sequence length="284" mass="33662">MVIFVNLELITKQIWELRPKKQTEEYKLICKKYRKTRLNKNQTIALKNFLTNAVPAMKYSEIFQNRVDLKSYPDYENIVAHHISLSDIISNITLHKYDSIQGIFSDIQQIAKNSILYNGIDFYVTENALKLSSFIFDNLVNFILKGKSLCDIFRSEKVENDGLLKKTLLHLGYMKSIVSIDRKNTENKYLNIIDTIKSIFYDRREMEETFKEIKQKILKREYFNLNELKNETIKEMMKNGSNFKIDRAIKKFDNLVLEEILKKIDKDCLIGVSENQRTLRNRFK</sequence>
<protein>
    <submittedName>
        <fullName evidence="4">Transcription initiation factor TFIID subunit 1</fullName>
    </submittedName>
</protein>
<keyword evidence="1 2" id="KW-0103">Bromodomain</keyword>
<dbReference type="InterPro" id="IPR040240">
    <property type="entry name" value="TAF1"/>
</dbReference>
<dbReference type="SMART" id="SM00297">
    <property type="entry name" value="BROMO"/>
    <property type="match status" value="1"/>
</dbReference>
<keyword evidence="5" id="KW-1185">Reference proteome</keyword>
<evidence type="ECO:0000259" key="3">
    <source>
        <dbReference type="PROSITE" id="PS50014"/>
    </source>
</evidence>
<evidence type="ECO:0000256" key="2">
    <source>
        <dbReference type="PROSITE-ProRule" id="PRU00035"/>
    </source>
</evidence>
<dbReference type="EMBL" id="JBDODL010001569">
    <property type="protein sequence ID" value="MES1921631.1"/>
    <property type="molecule type" value="Genomic_DNA"/>
</dbReference>
<feature type="domain" description="Bromo" evidence="3">
    <location>
        <begin position="55"/>
        <end position="125"/>
    </location>
</feature>
<dbReference type="Gene3D" id="1.20.920.10">
    <property type="entry name" value="Bromodomain-like"/>
    <property type="match status" value="1"/>
</dbReference>
<accession>A0ABV2APM9</accession>
<evidence type="ECO:0000256" key="1">
    <source>
        <dbReference type="ARBA" id="ARBA00023117"/>
    </source>
</evidence>
<dbReference type="InterPro" id="IPR036427">
    <property type="entry name" value="Bromodomain-like_sf"/>
</dbReference>
<dbReference type="PANTHER" id="PTHR13900:SF0">
    <property type="entry name" value="TRANSCRIPTION INITIATION FACTOR TFIID SUBUNIT 1"/>
    <property type="match status" value="1"/>
</dbReference>
<dbReference type="Proteomes" id="UP001439008">
    <property type="component" value="Unassembled WGS sequence"/>
</dbReference>
<evidence type="ECO:0000313" key="4">
    <source>
        <dbReference type="EMBL" id="MES1921631.1"/>
    </source>
</evidence>
<dbReference type="InterPro" id="IPR001487">
    <property type="entry name" value="Bromodomain"/>
</dbReference>
<dbReference type="SUPFAM" id="SSF47370">
    <property type="entry name" value="Bromodomain"/>
    <property type="match status" value="1"/>
</dbReference>
<name>A0ABV2APM9_9EUKA</name>
<reference evidence="4 5" key="1">
    <citation type="journal article" date="2024" name="BMC Biol.">
        <title>Comparative genomics of Ascetosporea gives new insight into the evolutionary basis for animal parasitism in Rhizaria.</title>
        <authorList>
            <person name="Hiltunen Thoren M."/>
            <person name="Onut-Brannstrom I."/>
            <person name="Alfjorden A."/>
            <person name="Peckova H."/>
            <person name="Swords F."/>
            <person name="Hooper C."/>
            <person name="Holzer A.S."/>
            <person name="Bass D."/>
            <person name="Burki F."/>
        </authorList>
    </citation>
    <scope>NUCLEOTIDE SEQUENCE [LARGE SCALE GENOMIC DNA]</scope>
    <source>
        <strain evidence="4">20-A016</strain>
    </source>
</reference>